<evidence type="ECO:0000259" key="1">
    <source>
        <dbReference type="Pfam" id="PF03781"/>
    </source>
</evidence>
<dbReference type="InterPro" id="IPR051043">
    <property type="entry name" value="Sulfatase_Mod_Factor_Kinase"/>
</dbReference>
<accession>A0A382A7M5</accession>
<feature type="domain" description="Sulfatase-modifying factor enzyme-like" evidence="1">
    <location>
        <begin position="17"/>
        <end position="256"/>
    </location>
</feature>
<protein>
    <recommendedName>
        <fullName evidence="1">Sulfatase-modifying factor enzyme-like domain-containing protein</fullName>
    </recommendedName>
</protein>
<dbReference type="InterPro" id="IPR016187">
    <property type="entry name" value="CTDL_fold"/>
</dbReference>
<dbReference type="Gene3D" id="3.90.1580.10">
    <property type="entry name" value="paralog of FGE (formylglycine-generating enzyme)"/>
    <property type="match status" value="1"/>
</dbReference>
<dbReference type="Pfam" id="PF03781">
    <property type="entry name" value="FGE-sulfatase"/>
    <property type="match status" value="1"/>
</dbReference>
<reference evidence="2" key="1">
    <citation type="submission" date="2018-05" db="EMBL/GenBank/DDBJ databases">
        <authorList>
            <person name="Lanie J.A."/>
            <person name="Ng W.-L."/>
            <person name="Kazmierczak K.M."/>
            <person name="Andrzejewski T.M."/>
            <person name="Davidsen T.M."/>
            <person name="Wayne K.J."/>
            <person name="Tettelin H."/>
            <person name="Glass J.I."/>
            <person name="Rusch D."/>
            <person name="Podicherti R."/>
            <person name="Tsui H.-C.T."/>
            <person name="Winkler M.E."/>
        </authorList>
    </citation>
    <scope>NUCLEOTIDE SEQUENCE</scope>
</reference>
<dbReference type="PANTHER" id="PTHR23150">
    <property type="entry name" value="SULFATASE MODIFYING FACTOR 1, 2"/>
    <property type="match status" value="1"/>
</dbReference>
<dbReference type="InterPro" id="IPR005532">
    <property type="entry name" value="SUMF_dom"/>
</dbReference>
<dbReference type="SUPFAM" id="SSF56436">
    <property type="entry name" value="C-type lectin-like"/>
    <property type="match status" value="1"/>
</dbReference>
<proteinExistence type="predicted"/>
<evidence type="ECO:0000313" key="2">
    <source>
        <dbReference type="EMBL" id="SVA97414.1"/>
    </source>
</evidence>
<dbReference type="GO" id="GO:0120147">
    <property type="term" value="F:formylglycine-generating oxidase activity"/>
    <property type="evidence" value="ECO:0007669"/>
    <property type="project" value="TreeGrafter"/>
</dbReference>
<organism evidence="2">
    <name type="scientific">marine metagenome</name>
    <dbReference type="NCBI Taxonomy" id="408172"/>
    <lineage>
        <taxon>unclassified sequences</taxon>
        <taxon>metagenomes</taxon>
        <taxon>ecological metagenomes</taxon>
    </lineage>
</organism>
<name>A0A382A7M5_9ZZZZ</name>
<dbReference type="InterPro" id="IPR042095">
    <property type="entry name" value="SUMF_sf"/>
</dbReference>
<dbReference type="EMBL" id="UINC01024214">
    <property type="protein sequence ID" value="SVA97414.1"/>
    <property type="molecule type" value="Genomic_DNA"/>
</dbReference>
<feature type="non-terminal residue" evidence="2">
    <location>
        <position position="1"/>
    </location>
</feature>
<gene>
    <name evidence="2" type="ORF">METZ01_LOCUS150268</name>
</gene>
<sequence length="274" mass="30709">VSPAKPQSITTASGVPMIVVPAGSFKMGSDDHEADERPRHEVSLGTFLMDQFEVTHDLFVKAQLPNPSRWQDDSRKPVERVRWREAKLYCNERSLMEGFTPCYDEAKPGWPCDFAANGYRLPTEAEWEYAARAGSSRLFSFGDVAKLKANGWFADNAGKRTHVVGTRRPNAWGLHDLYGNVSEWCQDIYEPVYYQNSPVQDPLGPAEDGTDARRVMKGGSWKASASMCRASFRKGQRTGDTDACFFTDYCGFRCVRRVTPTEVQSLIVKGASEK</sequence>
<dbReference type="PANTHER" id="PTHR23150:SF19">
    <property type="entry name" value="FORMYLGLYCINE-GENERATING ENZYME"/>
    <property type="match status" value="1"/>
</dbReference>
<dbReference type="AlphaFoldDB" id="A0A382A7M5"/>